<proteinExistence type="predicted"/>
<dbReference type="InterPro" id="IPR002761">
    <property type="entry name" value="Diphthami_syn_dom"/>
</dbReference>
<protein>
    <submittedName>
        <fullName evidence="2">Uncharacterized protein (TIGR00290 family)</fullName>
    </submittedName>
</protein>
<dbReference type="Gene3D" id="3.40.50.620">
    <property type="entry name" value="HUPs"/>
    <property type="match status" value="1"/>
</dbReference>
<evidence type="ECO:0000313" key="3">
    <source>
        <dbReference type="Proteomes" id="UP000521199"/>
    </source>
</evidence>
<dbReference type="RefSeq" id="WP_183959966.1">
    <property type="nucleotide sequence ID" value="NZ_JACHHP010000002.1"/>
</dbReference>
<evidence type="ECO:0000313" key="2">
    <source>
        <dbReference type="EMBL" id="MBB5207406.1"/>
    </source>
</evidence>
<feature type="domain" description="Diphthamide synthase" evidence="1">
    <location>
        <begin position="7"/>
        <end position="210"/>
    </location>
</feature>
<sequence length="241" mass="26038">MTQPIVLAWSGGKDSAWMLHMLRADPRWHVCALLTSVDAGSGAVAVHRLPRALLDAQASAAALPLLAMPLPANPDNAAYEAAFAAALATLRRRWPALRHIAFGDLFLADVRAWREALCARLGWNAVFPLWASDTAALAREMIDGSLRATLCCVDTTQLDAAFAGRDFDHGLLDALPPRIDPCGEQGEFHTAVRGGPMFAAPIALRATHRITRDARFIYATPETLESANDPHGDMPWPSVTT</sequence>
<name>A0A7W8D646_9GAMM</name>
<accession>A0A7W8D646</accession>
<dbReference type="Proteomes" id="UP000521199">
    <property type="component" value="Unassembled WGS sequence"/>
</dbReference>
<organism evidence="2 3">
    <name type="scientific">Chiayiivirga flava</name>
    <dbReference type="NCBI Taxonomy" id="659595"/>
    <lineage>
        <taxon>Bacteria</taxon>
        <taxon>Pseudomonadati</taxon>
        <taxon>Pseudomonadota</taxon>
        <taxon>Gammaproteobacteria</taxon>
        <taxon>Lysobacterales</taxon>
        <taxon>Lysobacteraceae</taxon>
        <taxon>Chiayiivirga</taxon>
    </lineage>
</organism>
<dbReference type="Gene3D" id="3.90.1490.10">
    <property type="entry name" value="putative n-type atp pyrophosphatase, domain 2"/>
    <property type="match status" value="1"/>
</dbReference>
<gene>
    <name evidence="2" type="ORF">HNQ52_000935</name>
</gene>
<dbReference type="AlphaFoldDB" id="A0A7W8D646"/>
<dbReference type="EMBL" id="JACHHP010000002">
    <property type="protein sequence ID" value="MBB5207406.1"/>
    <property type="molecule type" value="Genomic_DNA"/>
</dbReference>
<comment type="caution">
    <text evidence="2">The sequence shown here is derived from an EMBL/GenBank/DDBJ whole genome shotgun (WGS) entry which is preliminary data.</text>
</comment>
<dbReference type="SUPFAM" id="SSF52402">
    <property type="entry name" value="Adenine nucleotide alpha hydrolases-like"/>
    <property type="match status" value="1"/>
</dbReference>
<evidence type="ECO:0000259" key="1">
    <source>
        <dbReference type="Pfam" id="PF01902"/>
    </source>
</evidence>
<dbReference type="Pfam" id="PF01902">
    <property type="entry name" value="Diphthami_syn_2"/>
    <property type="match status" value="1"/>
</dbReference>
<reference evidence="2 3" key="1">
    <citation type="submission" date="2020-08" db="EMBL/GenBank/DDBJ databases">
        <title>Genomic Encyclopedia of Type Strains, Phase IV (KMG-IV): sequencing the most valuable type-strain genomes for metagenomic binning, comparative biology and taxonomic classification.</title>
        <authorList>
            <person name="Goeker M."/>
        </authorList>
    </citation>
    <scope>NUCLEOTIDE SEQUENCE [LARGE SCALE GENOMIC DNA]</scope>
    <source>
        <strain evidence="2 3">DSM 24163</strain>
    </source>
</reference>
<keyword evidence="3" id="KW-1185">Reference proteome</keyword>
<dbReference type="InterPro" id="IPR014729">
    <property type="entry name" value="Rossmann-like_a/b/a_fold"/>
</dbReference>